<evidence type="ECO:0000259" key="1">
    <source>
        <dbReference type="Pfam" id="PF01636"/>
    </source>
</evidence>
<accession>A0A2V4MLM7</accession>
<keyword evidence="3" id="KW-1185">Reference proteome</keyword>
<dbReference type="Pfam" id="PF01636">
    <property type="entry name" value="APH"/>
    <property type="match status" value="1"/>
</dbReference>
<dbReference type="InterPro" id="IPR011009">
    <property type="entry name" value="Kinase-like_dom_sf"/>
</dbReference>
<dbReference type="GO" id="GO:0016740">
    <property type="term" value="F:transferase activity"/>
    <property type="evidence" value="ECO:0007669"/>
    <property type="project" value="UniProtKB-KW"/>
</dbReference>
<dbReference type="OrthoDB" id="9809275at2"/>
<gene>
    <name evidence="2" type="ORF">DI396_08985</name>
</gene>
<dbReference type="EMBL" id="QFVT01000005">
    <property type="protein sequence ID" value="PYC47571.1"/>
    <property type="molecule type" value="Genomic_DNA"/>
</dbReference>
<evidence type="ECO:0000313" key="3">
    <source>
        <dbReference type="Proteomes" id="UP000248012"/>
    </source>
</evidence>
<name>A0A2V4MLM7_9RHOB</name>
<dbReference type="InterPro" id="IPR002575">
    <property type="entry name" value="Aminoglycoside_PTrfase"/>
</dbReference>
<dbReference type="RefSeq" id="WP_110795880.1">
    <property type="nucleotide sequence ID" value="NZ_KZ826484.1"/>
</dbReference>
<comment type="caution">
    <text evidence="2">The sequence shown here is derived from an EMBL/GenBank/DDBJ whole genome shotgun (WGS) entry which is preliminary data.</text>
</comment>
<keyword evidence="2" id="KW-0808">Transferase</keyword>
<evidence type="ECO:0000313" key="2">
    <source>
        <dbReference type="EMBL" id="PYC47571.1"/>
    </source>
</evidence>
<proteinExistence type="predicted"/>
<dbReference type="Gene3D" id="3.90.1200.10">
    <property type="match status" value="1"/>
</dbReference>
<reference evidence="2 3" key="1">
    <citation type="submission" date="2018-05" db="EMBL/GenBank/DDBJ databases">
        <title>Oceanovita maritima gen. nov., sp. nov., a marine bacterium in the family Rhodobacteraceae isolated from surface seawater of Lundu port Xiamen, China.</title>
        <authorList>
            <person name="Hetharua B.H."/>
            <person name="Min D."/>
            <person name="Liao H."/>
            <person name="Tian Y."/>
        </authorList>
    </citation>
    <scope>NUCLEOTIDE SEQUENCE [LARGE SCALE GENOMIC DNA]</scope>
    <source>
        <strain evidence="2 3">FSX-11</strain>
    </source>
</reference>
<organism evidence="2 3">
    <name type="scientific">Litorivita pollutaquae</name>
    <dbReference type="NCBI Taxonomy" id="2200892"/>
    <lineage>
        <taxon>Bacteria</taxon>
        <taxon>Pseudomonadati</taxon>
        <taxon>Pseudomonadota</taxon>
        <taxon>Alphaproteobacteria</taxon>
        <taxon>Rhodobacterales</taxon>
        <taxon>Paracoccaceae</taxon>
        <taxon>Litorivita</taxon>
    </lineage>
</organism>
<feature type="domain" description="Aminoglycoside phosphotransferase" evidence="1">
    <location>
        <begin position="24"/>
        <end position="251"/>
    </location>
</feature>
<sequence>MTDRHALAYAFLKRTGWDQAARAPLAGDASNRKYERLCHQDGRAAVLMDAPTERGEDVRPFVSIARYLSGLGLSAPEIYAEDARNGFLLLEDLGDALFARVMADDPALERPLYEAATDALLHLHRAPPPTGLAAYSPQYMTQMAALAYEFYLAGAAEHADAETAQPSQAFAQVFEPLLAARAAEASVLIQRDYHAENLLWLPERSGPARVGLLDFQDALAGHPAYDLVSVLQDARRDVPEAIEADMITRYIAASKQDAASFEAAYHLLGAQRNLRILGVFGRLCMRDGKAHYIDFIPRVWGYLMRDLAHPALAPVCDILRRDLPEPTSEILQRLKDKCATLPKP</sequence>
<dbReference type="Gene3D" id="3.30.200.20">
    <property type="entry name" value="Phosphorylase Kinase, domain 1"/>
    <property type="match status" value="1"/>
</dbReference>
<dbReference type="Proteomes" id="UP000248012">
    <property type="component" value="Unassembled WGS sequence"/>
</dbReference>
<dbReference type="SUPFAM" id="SSF56112">
    <property type="entry name" value="Protein kinase-like (PK-like)"/>
    <property type="match status" value="1"/>
</dbReference>
<dbReference type="AlphaFoldDB" id="A0A2V4MLM7"/>
<protein>
    <submittedName>
        <fullName evidence="2">Aminoglycoside phosphotransferase</fullName>
    </submittedName>
</protein>